<dbReference type="AlphaFoldDB" id="L8ECA2"/>
<protein>
    <submittedName>
        <fullName evidence="1">Alternative protein VDAC1</fullName>
    </submittedName>
</protein>
<accession>L8ECA2</accession>
<dbReference type="EMBL" id="HF583715">
    <property type="protein sequence ID" value="CCQ43212.1"/>
    <property type="molecule type" value="Genomic_DNA"/>
</dbReference>
<evidence type="ECO:0000313" key="1">
    <source>
        <dbReference type="EMBL" id="CCQ43212.1"/>
    </source>
</evidence>
<dbReference type="ChiTaRS" id="VDAC1">
    <property type="organism name" value="human"/>
</dbReference>
<gene>
    <name evidence="1" type="primary">VDAC1</name>
</gene>
<sequence length="41" mass="4814">MSGMQVLLNMLALQVKVDSALRCYPSRGTEETYFQKRSFQW</sequence>
<reference evidence="1" key="1">
    <citation type="journal article" date="2013" name="PLoS ONE">
        <title>Direct detection of alternative open reading frames translation products in human significantly expands the proteome.</title>
        <authorList>
            <person name="Vanderperre B."/>
            <person name="Lucier J.-F."/>
            <person name="Motard J."/>
            <person name="Tremblay G."/>
            <person name="Vanderperre S."/>
            <person name="Wisztorski M."/>
            <person name="Salzet M."/>
            <person name="Boisvert F.-M."/>
            <person name="Roucou X."/>
        </authorList>
    </citation>
    <scope>NUCLEOTIDE SEQUENCE</scope>
</reference>
<dbReference type="OrthoDB" id="7827681at2759"/>
<organism evidence="1">
    <name type="scientific">Homo sapiens</name>
    <name type="common">Human</name>
    <dbReference type="NCBI Taxonomy" id="9606"/>
    <lineage>
        <taxon>Eukaryota</taxon>
        <taxon>Metazoa</taxon>
        <taxon>Chordata</taxon>
        <taxon>Craniata</taxon>
        <taxon>Vertebrata</taxon>
        <taxon>Euteleostomi</taxon>
        <taxon>Mammalia</taxon>
        <taxon>Eutheria</taxon>
        <taxon>Euarchontoglires</taxon>
        <taxon>Primates</taxon>
        <taxon>Haplorrhini</taxon>
        <taxon>Catarrhini</taxon>
        <taxon>Hominidae</taxon>
        <taxon>Homo</taxon>
    </lineage>
</organism>
<proteinExistence type="predicted"/>
<name>L8ECA2_HUMAN</name>